<organism evidence="2 3">
    <name type="scientific">Pseudochryseolinea flava</name>
    <dbReference type="NCBI Taxonomy" id="2059302"/>
    <lineage>
        <taxon>Bacteria</taxon>
        <taxon>Pseudomonadati</taxon>
        <taxon>Bacteroidota</taxon>
        <taxon>Cytophagia</taxon>
        <taxon>Cytophagales</taxon>
        <taxon>Fulvivirgaceae</taxon>
        <taxon>Pseudochryseolinea</taxon>
    </lineage>
</organism>
<accession>A0A364XUL3</accession>
<comment type="caution">
    <text evidence="2">The sequence shown here is derived from an EMBL/GenBank/DDBJ whole genome shotgun (WGS) entry which is preliminary data.</text>
</comment>
<proteinExistence type="predicted"/>
<dbReference type="RefSeq" id="WP_112750153.1">
    <property type="nucleotide sequence ID" value="NZ_QMFY01000032.1"/>
</dbReference>
<keyword evidence="1" id="KW-0732">Signal</keyword>
<evidence type="ECO:0000256" key="1">
    <source>
        <dbReference type="SAM" id="SignalP"/>
    </source>
</evidence>
<feature type="signal peptide" evidence="1">
    <location>
        <begin position="1"/>
        <end position="19"/>
    </location>
</feature>
<gene>
    <name evidence="2" type="ORF">DQQ10_27415</name>
</gene>
<reference evidence="2 3" key="1">
    <citation type="submission" date="2018-06" db="EMBL/GenBank/DDBJ databases">
        <title>Chryseolinea flavus sp. nov., a member of the phylum Bacteroidetes isolated from soil.</title>
        <authorList>
            <person name="Li Y."/>
            <person name="Wang J."/>
        </authorList>
    </citation>
    <scope>NUCLEOTIDE SEQUENCE [LARGE SCALE GENOMIC DNA]</scope>
    <source>
        <strain evidence="2 3">SDU1-6</strain>
    </source>
</reference>
<evidence type="ECO:0000313" key="2">
    <source>
        <dbReference type="EMBL" id="RAV97643.1"/>
    </source>
</evidence>
<evidence type="ECO:0000313" key="3">
    <source>
        <dbReference type="Proteomes" id="UP000251889"/>
    </source>
</evidence>
<keyword evidence="3" id="KW-1185">Reference proteome</keyword>
<dbReference type="Proteomes" id="UP000251889">
    <property type="component" value="Unassembled WGS sequence"/>
</dbReference>
<feature type="chain" id="PRO_5016983806" evidence="1">
    <location>
        <begin position="20"/>
        <end position="208"/>
    </location>
</feature>
<dbReference type="EMBL" id="QMFY01000032">
    <property type="protein sequence ID" value="RAV97643.1"/>
    <property type="molecule type" value="Genomic_DNA"/>
</dbReference>
<dbReference type="OrthoDB" id="826958at2"/>
<name>A0A364XUL3_9BACT</name>
<protein>
    <submittedName>
        <fullName evidence="2">TerB family tellurite resistance protein</fullName>
    </submittedName>
</protein>
<sequence length="208" mass="24468">MRQTILIAIMLCVLTAANAQTQEATQLILNYEKLKQLEEILDNMYKGYKILTKGYNRIKDIAEGNFNLHQVFLDGLFAVNPSVAKYKRIPDIIRYQSMLIKEYKRAFDRFKCDPKLTPDEIKYLERVYSYLAKQSLRNLEELTMIVTANKLRMSDDERIQSIDRIYFDMESKLSFLRYFNNSTQVLVVQRAKESSEVGGMEKLYEVEN</sequence>
<dbReference type="AlphaFoldDB" id="A0A364XUL3"/>